<evidence type="ECO:0000259" key="6">
    <source>
        <dbReference type="Pfam" id="PF00117"/>
    </source>
</evidence>
<evidence type="ECO:0000313" key="10">
    <source>
        <dbReference type="Proteomes" id="UP001500879"/>
    </source>
</evidence>
<dbReference type="SUPFAM" id="SSF52317">
    <property type="entry name" value="Class I glutamine amidotransferase-like"/>
    <property type="match status" value="1"/>
</dbReference>
<evidence type="ECO:0000256" key="3">
    <source>
        <dbReference type="ARBA" id="ARBA00022679"/>
    </source>
</evidence>
<comment type="similarity">
    <text evidence="1">In the C-terminal section; belongs to the anthranilate synthase component I family.</text>
</comment>
<dbReference type="InterPro" id="IPR019999">
    <property type="entry name" value="Anth_synth_I-like"/>
</dbReference>
<dbReference type="Pfam" id="PF00425">
    <property type="entry name" value="Chorismate_bind"/>
    <property type="match status" value="1"/>
</dbReference>
<name>A0ABP3I8I6_9ACTN</name>
<evidence type="ECO:0000256" key="2">
    <source>
        <dbReference type="ARBA" id="ARBA00013139"/>
    </source>
</evidence>
<evidence type="ECO:0000259" key="7">
    <source>
        <dbReference type="Pfam" id="PF00425"/>
    </source>
</evidence>
<keyword evidence="3" id="KW-0808">Transferase</keyword>
<dbReference type="NCBIfam" id="TIGR00566">
    <property type="entry name" value="trpG_papA"/>
    <property type="match status" value="1"/>
</dbReference>
<dbReference type="SUPFAM" id="SSF56322">
    <property type="entry name" value="ADC synthase"/>
    <property type="match status" value="1"/>
</dbReference>
<feature type="domain" description="Chorismate-utilising enzyme C-terminal" evidence="7">
    <location>
        <begin position="440"/>
        <end position="693"/>
    </location>
</feature>
<dbReference type="Pfam" id="PF00117">
    <property type="entry name" value="GATase"/>
    <property type="match status" value="1"/>
</dbReference>
<dbReference type="PANTHER" id="PTHR11236">
    <property type="entry name" value="AMINOBENZOATE/ANTHRANILATE SYNTHASE"/>
    <property type="match status" value="1"/>
</dbReference>
<dbReference type="InterPro" id="IPR017926">
    <property type="entry name" value="GATASE"/>
</dbReference>
<dbReference type="InterPro" id="IPR005801">
    <property type="entry name" value="ADC_synthase"/>
</dbReference>
<feature type="domain" description="Anthranilate synthase component I N-terminal" evidence="8">
    <location>
        <begin position="243"/>
        <end position="380"/>
    </location>
</feature>
<dbReference type="PRINTS" id="PR00097">
    <property type="entry name" value="ANTSNTHASEII"/>
</dbReference>
<dbReference type="RefSeq" id="WP_344020966.1">
    <property type="nucleotide sequence ID" value="NZ_BAAABX010000012.1"/>
</dbReference>
<dbReference type="CDD" id="cd01743">
    <property type="entry name" value="GATase1_Anthranilate_Synthase"/>
    <property type="match status" value="1"/>
</dbReference>
<evidence type="ECO:0000313" key="9">
    <source>
        <dbReference type="EMBL" id="GAA0394063.1"/>
    </source>
</evidence>
<protein>
    <recommendedName>
        <fullName evidence="2">aminodeoxychorismate synthase</fullName>
        <ecNumber evidence="2">2.6.1.85</ecNumber>
    </recommendedName>
</protein>
<dbReference type="Proteomes" id="UP001500879">
    <property type="component" value="Unassembled WGS sequence"/>
</dbReference>
<proteinExistence type="inferred from homology"/>
<evidence type="ECO:0000256" key="1">
    <source>
        <dbReference type="ARBA" id="ARBA00005970"/>
    </source>
</evidence>
<dbReference type="Pfam" id="PF04715">
    <property type="entry name" value="Anth_synt_I_N"/>
    <property type="match status" value="1"/>
</dbReference>
<sequence>MRTWEPAIKVLLVDNYDSYTYNLFQLIAAEYGTEPQVLTNDDPAWADIDLRAYDAAVISPGPGRPGRERDFGRSRDVLLDGRLPVLGVCLGHQGLGAEAGADVVQAPRPRHGHLTTVTHDGDALFAGIPREFTAVRYHSLCLAEPVPDALRVTARAEDGVVMAVAHRDRPWWGVQFHPESVASEHGARLMDNFRSLARAAYRPPRREAQRTLPRHAFPQHAPGAPLLEVKYVVLPGETDTRAAFTALYRDSDPVFWLDSAHVEEGLSRFSFLGDASGPLGELLTYRVGEGRVAVRHGNGVTTACPGSVFDVLEERLRIRSVPPPHDLPFDFAGGYVGYFGYELRADCGSPHGHRAAAPDAQWLFCDRFLAVDHQERRTYLVALCRPEEPGEPQAAEDWLEATARAVRELPRTRRPSAPARPPDVRAAARRAERALARPEATYLDDIAACRRQLYAGESYELCLTNTVTLPAPEDPLACFTRLRALNPAPYGALLRFGGTWVLSASPERFLRVDRERTVESKPIKGTARRSDDPAEDEALCRSLREDPKTRAENLMIADLLRNDLGRVCEVGTVEVPKFLATESYATVHQLVSTVRGRLRPEVGAVAGVRACFPGGSMTGAPKLRSLEILDGLEQRPRGIYSGALGYLSASGPADLSIVIRTAVLHDGVLTAGTGGAILLDSDPAAEYAEILLKAAATVQALPGGDSAGSPTRRAAVRRTTGPVRTR</sequence>
<dbReference type="EC" id="2.6.1.85" evidence="2"/>
<dbReference type="InterPro" id="IPR006221">
    <property type="entry name" value="TrpG/PapA_dom"/>
</dbReference>
<organism evidence="9 10">
    <name type="scientific">Streptomyces luteireticuli</name>
    <dbReference type="NCBI Taxonomy" id="173858"/>
    <lineage>
        <taxon>Bacteria</taxon>
        <taxon>Bacillati</taxon>
        <taxon>Actinomycetota</taxon>
        <taxon>Actinomycetes</taxon>
        <taxon>Kitasatosporales</taxon>
        <taxon>Streptomycetaceae</taxon>
        <taxon>Streptomyces</taxon>
    </lineage>
</organism>
<accession>A0ABP3I8I6</accession>
<reference evidence="10" key="1">
    <citation type="journal article" date="2019" name="Int. J. Syst. Evol. Microbiol.">
        <title>The Global Catalogue of Microorganisms (GCM) 10K type strain sequencing project: providing services to taxonomists for standard genome sequencing and annotation.</title>
        <authorList>
            <consortium name="The Broad Institute Genomics Platform"/>
            <consortium name="The Broad Institute Genome Sequencing Center for Infectious Disease"/>
            <person name="Wu L."/>
            <person name="Ma J."/>
        </authorList>
    </citation>
    <scope>NUCLEOTIDE SEQUENCE [LARGE SCALE GENOMIC DNA]</scope>
    <source>
        <strain evidence="10">JCM 4788</strain>
    </source>
</reference>
<dbReference type="PROSITE" id="PS51273">
    <property type="entry name" value="GATASE_TYPE_1"/>
    <property type="match status" value="1"/>
</dbReference>
<dbReference type="Gene3D" id="3.60.120.10">
    <property type="entry name" value="Anthranilate synthase"/>
    <property type="match status" value="1"/>
</dbReference>
<dbReference type="InterPro" id="IPR029062">
    <property type="entry name" value="Class_I_gatase-like"/>
</dbReference>
<keyword evidence="10" id="KW-1185">Reference proteome</keyword>
<dbReference type="InterPro" id="IPR015890">
    <property type="entry name" value="Chorismate_C"/>
</dbReference>
<dbReference type="Gene3D" id="3.40.50.880">
    <property type="match status" value="1"/>
</dbReference>
<dbReference type="InterPro" id="IPR006805">
    <property type="entry name" value="Anth_synth_I_N"/>
</dbReference>
<evidence type="ECO:0000256" key="4">
    <source>
        <dbReference type="ARBA" id="ARBA00022962"/>
    </source>
</evidence>
<feature type="domain" description="Glutamine amidotransferase" evidence="6">
    <location>
        <begin position="11"/>
        <end position="193"/>
    </location>
</feature>
<dbReference type="PRINTS" id="PR00096">
    <property type="entry name" value="GATASE"/>
</dbReference>
<dbReference type="EMBL" id="BAAABX010000012">
    <property type="protein sequence ID" value="GAA0394063.1"/>
    <property type="molecule type" value="Genomic_DNA"/>
</dbReference>
<gene>
    <name evidence="9" type="ORF">GCM10010357_13690</name>
</gene>
<feature type="region of interest" description="Disordered" evidence="5">
    <location>
        <begin position="702"/>
        <end position="726"/>
    </location>
</feature>
<dbReference type="InterPro" id="IPR005802">
    <property type="entry name" value="ADC_synth_comp_1"/>
</dbReference>
<evidence type="ECO:0000256" key="5">
    <source>
        <dbReference type="SAM" id="MobiDB-lite"/>
    </source>
</evidence>
<dbReference type="PRINTS" id="PR00099">
    <property type="entry name" value="CPSGATASE"/>
</dbReference>
<dbReference type="PANTHER" id="PTHR11236:SF18">
    <property type="entry name" value="AMINODEOXYCHORISMATE SYNTHASE"/>
    <property type="match status" value="1"/>
</dbReference>
<dbReference type="NCBIfam" id="TIGR00553">
    <property type="entry name" value="pabB"/>
    <property type="match status" value="1"/>
</dbReference>
<evidence type="ECO:0000259" key="8">
    <source>
        <dbReference type="Pfam" id="PF04715"/>
    </source>
</evidence>
<comment type="caution">
    <text evidence="9">The sequence shown here is derived from an EMBL/GenBank/DDBJ whole genome shotgun (WGS) entry which is preliminary data.</text>
</comment>
<keyword evidence="4" id="KW-0315">Glutamine amidotransferase</keyword>